<dbReference type="InterPro" id="IPR002068">
    <property type="entry name" value="A-crystallin/Hsp20_dom"/>
</dbReference>
<reference evidence="3 6" key="2">
    <citation type="submission" date="2020-07" db="EMBL/GenBank/DDBJ databases">
        <authorList>
            <person name="Feng H."/>
        </authorList>
    </citation>
    <scope>NUCLEOTIDE SEQUENCE [LARGE SCALE GENOMIC DNA]</scope>
    <source>
        <strain evidence="6">s-12</strain>
        <strain evidence="3">S-12</strain>
    </source>
</reference>
<gene>
    <name evidence="4" type="ORF">G4D64_15850</name>
    <name evidence="3" type="ORF">H1Z61_15890</name>
</gene>
<dbReference type="PROSITE" id="PS01031">
    <property type="entry name" value="SHSP"/>
    <property type="match status" value="1"/>
</dbReference>
<dbReference type="InterPro" id="IPR040612">
    <property type="entry name" value="ArsA_HSP20-like"/>
</dbReference>
<evidence type="ECO:0000313" key="6">
    <source>
        <dbReference type="Proteomes" id="UP000570010"/>
    </source>
</evidence>
<evidence type="ECO:0000313" key="3">
    <source>
        <dbReference type="EMBL" id="MBA4538569.1"/>
    </source>
</evidence>
<reference evidence="4 5" key="1">
    <citation type="submission" date="2020-02" db="EMBL/GenBank/DDBJ databases">
        <title>Bacillus aquiflavi sp. nov., isolated from yellow water of strong flavor Chinese baijiu in Yibin region of China.</title>
        <authorList>
            <person name="Xie J."/>
        </authorList>
    </citation>
    <scope>NUCLEOTIDE SEQUENCE [LARGE SCALE GENOMIC DNA]</scope>
    <source>
        <strain evidence="4 5">3H-10</strain>
    </source>
</reference>
<dbReference type="EMBL" id="JAAIWN010000054">
    <property type="protein sequence ID" value="NEY82932.1"/>
    <property type="molecule type" value="Genomic_DNA"/>
</dbReference>
<evidence type="ECO:0000259" key="2">
    <source>
        <dbReference type="PROSITE" id="PS01031"/>
    </source>
</evidence>
<protein>
    <submittedName>
        <fullName evidence="4">Hsp20/alpha crystallin family protein</fullName>
    </submittedName>
</protein>
<dbReference type="InterPro" id="IPR008978">
    <property type="entry name" value="HSP20-like_chaperone"/>
</dbReference>
<dbReference type="CDD" id="cd06464">
    <property type="entry name" value="ACD_sHsps-like"/>
    <property type="match status" value="1"/>
</dbReference>
<proteinExistence type="inferred from homology"/>
<dbReference type="EMBL" id="JACEIO010000052">
    <property type="protein sequence ID" value="MBA4538569.1"/>
    <property type="molecule type" value="Genomic_DNA"/>
</dbReference>
<comment type="caution">
    <text evidence="4">The sequence shown here is derived from an EMBL/GenBank/DDBJ whole genome shotgun (WGS) entry which is preliminary data.</text>
</comment>
<evidence type="ECO:0000313" key="5">
    <source>
        <dbReference type="Proteomes" id="UP000472971"/>
    </source>
</evidence>
<organism evidence="4 5">
    <name type="scientific">Bacillus aquiflavi</name>
    <dbReference type="NCBI Taxonomy" id="2672567"/>
    <lineage>
        <taxon>Bacteria</taxon>
        <taxon>Bacillati</taxon>
        <taxon>Bacillota</taxon>
        <taxon>Bacilli</taxon>
        <taxon>Bacillales</taxon>
        <taxon>Bacillaceae</taxon>
        <taxon>Bacillus</taxon>
    </lineage>
</organism>
<dbReference type="Gene3D" id="2.60.40.790">
    <property type="match status" value="1"/>
</dbReference>
<keyword evidence="5" id="KW-1185">Reference proteome</keyword>
<feature type="domain" description="SHSP" evidence="2">
    <location>
        <begin position="28"/>
        <end position="129"/>
    </location>
</feature>
<dbReference type="Proteomes" id="UP000570010">
    <property type="component" value="Unassembled WGS sequence"/>
</dbReference>
<sequence>MPNESNDHSLLHDFEKWMECFFLDPLTSLLDHSEFRIDLFETGETIIIEALLPHFESHEISVHVEKNELIIKAGSNSSPKKRTVSFPFLLQNKEITATLNNGILEVSISKHNGGTGKNRIITISEINND</sequence>
<dbReference type="AlphaFoldDB" id="A0A6B3W148"/>
<dbReference type="RefSeq" id="WP_163243329.1">
    <property type="nucleotide sequence ID" value="NZ_CP082780.1"/>
</dbReference>
<dbReference type="Pfam" id="PF17886">
    <property type="entry name" value="ArsA_HSP20"/>
    <property type="match status" value="1"/>
</dbReference>
<name>A0A6B3W148_9BACI</name>
<dbReference type="Proteomes" id="UP000472971">
    <property type="component" value="Unassembled WGS sequence"/>
</dbReference>
<evidence type="ECO:0000313" key="4">
    <source>
        <dbReference type="EMBL" id="NEY82932.1"/>
    </source>
</evidence>
<comment type="similarity">
    <text evidence="1">Belongs to the small heat shock protein (HSP20) family.</text>
</comment>
<accession>A0A6B3W148</accession>
<evidence type="ECO:0000256" key="1">
    <source>
        <dbReference type="PROSITE-ProRule" id="PRU00285"/>
    </source>
</evidence>
<dbReference type="SUPFAM" id="SSF49764">
    <property type="entry name" value="HSP20-like chaperones"/>
    <property type="match status" value="1"/>
</dbReference>